<dbReference type="AlphaFoldDB" id="A0AAD3SEB9"/>
<feature type="region of interest" description="Disordered" evidence="1">
    <location>
        <begin position="37"/>
        <end position="85"/>
    </location>
</feature>
<gene>
    <name evidence="2" type="ORF">Nepgr_011433</name>
</gene>
<feature type="compositionally biased region" description="Basic and acidic residues" evidence="1">
    <location>
        <begin position="48"/>
        <end position="78"/>
    </location>
</feature>
<dbReference type="Proteomes" id="UP001279734">
    <property type="component" value="Unassembled WGS sequence"/>
</dbReference>
<organism evidence="2 3">
    <name type="scientific">Nepenthes gracilis</name>
    <name type="common">Slender pitcher plant</name>
    <dbReference type="NCBI Taxonomy" id="150966"/>
    <lineage>
        <taxon>Eukaryota</taxon>
        <taxon>Viridiplantae</taxon>
        <taxon>Streptophyta</taxon>
        <taxon>Embryophyta</taxon>
        <taxon>Tracheophyta</taxon>
        <taxon>Spermatophyta</taxon>
        <taxon>Magnoliopsida</taxon>
        <taxon>eudicotyledons</taxon>
        <taxon>Gunneridae</taxon>
        <taxon>Pentapetalae</taxon>
        <taxon>Caryophyllales</taxon>
        <taxon>Nepenthaceae</taxon>
        <taxon>Nepenthes</taxon>
    </lineage>
</organism>
<feature type="region of interest" description="Disordered" evidence="1">
    <location>
        <begin position="1"/>
        <end position="22"/>
    </location>
</feature>
<proteinExistence type="predicted"/>
<name>A0AAD3SEB9_NEPGR</name>
<comment type="caution">
    <text evidence="2">The sequence shown here is derived from an EMBL/GenBank/DDBJ whole genome shotgun (WGS) entry which is preliminary data.</text>
</comment>
<keyword evidence="3" id="KW-1185">Reference proteome</keyword>
<dbReference type="EMBL" id="BSYO01000009">
    <property type="protein sequence ID" value="GMH09592.1"/>
    <property type="molecule type" value="Genomic_DNA"/>
</dbReference>
<reference evidence="2" key="1">
    <citation type="submission" date="2023-05" db="EMBL/GenBank/DDBJ databases">
        <title>Nepenthes gracilis genome sequencing.</title>
        <authorList>
            <person name="Fukushima K."/>
        </authorList>
    </citation>
    <scope>NUCLEOTIDE SEQUENCE</scope>
    <source>
        <strain evidence="2">SING2019-196</strain>
    </source>
</reference>
<sequence>MAGRHETALNPPQNRIPNLAGGQRRFSNTTAMASVFLGRQLRKMTSRRGIEEKRDRGSEGRNGEDGFRSEREEREGFFGRRGARR</sequence>
<evidence type="ECO:0000313" key="2">
    <source>
        <dbReference type="EMBL" id="GMH09592.1"/>
    </source>
</evidence>
<protein>
    <submittedName>
        <fullName evidence="2">Uncharacterized protein</fullName>
    </submittedName>
</protein>
<accession>A0AAD3SEB9</accession>
<evidence type="ECO:0000256" key="1">
    <source>
        <dbReference type="SAM" id="MobiDB-lite"/>
    </source>
</evidence>
<evidence type="ECO:0000313" key="3">
    <source>
        <dbReference type="Proteomes" id="UP001279734"/>
    </source>
</evidence>